<evidence type="ECO:0000313" key="2">
    <source>
        <dbReference type="Proteomes" id="UP000887013"/>
    </source>
</evidence>
<evidence type="ECO:0000313" key="1">
    <source>
        <dbReference type="EMBL" id="GFU35973.1"/>
    </source>
</evidence>
<reference evidence="1" key="1">
    <citation type="submission" date="2020-08" db="EMBL/GenBank/DDBJ databases">
        <title>Multicomponent nature underlies the extraordinary mechanical properties of spider dragline silk.</title>
        <authorList>
            <person name="Kono N."/>
            <person name="Nakamura H."/>
            <person name="Mori M."/>
            <person name="Yoshida Y."/>
            <person name="Ohtoshi R."/>
            <person name="Malay A.D."/>
            <person name="Moran D.A.P."/>
            <person name="Tomita M."/>
            <person name="Numata K."/>
            <person name="Arakawa K."/>
        </authorList>
    </citation>
    <scope>NUCLEOTIDE SEQUENCE</scope>
</reference>
<organism evidence="1 2">
    <name type="scientific">Nephila pilipes</name>
    <name type="common">Giant wood spider</name>
    <name type="synonym">Nephila maculata</name>
    <dbReference type="NCBI Taxonomy" id="299642"/>
    <lineage>
        <taxon>Eukaryota</taxon>
        <taxon>Metazoa</taxon>
        <taxon>Ecdysozoa</taxon>
        <taxon>Arthropoda</taxon>
        <taxon>Chelicerata</taxon>
        <taxon>Arachnida</taxon>
        <taxon>Araneae</taxon>
        <taxon>Araneomorphae</taxon>
        <taxon>Entelegynae</taxon>
        <taxon>Araneoidea</taxon>
        <taxon>Nephilidae</taxon>
        <taxon>Nephila</taxon>
    </lineage>
</organism>
<dbReference type="Proteomes" id="UP000887013">
    <property type="component" value="Unassembled WGS sequence"/>
</dbReference>
<gene>
    <name evidence="1" type="ORF">NPIL_360491</name>
</gene>
<keyword evidence="2" id="KW-1185">Reference proteome</keyword>
<sequence>MVGNLICLTQGNLDQESSRTSTKAKVENWMPKLLRVFYLTLIKDAMDESIYRAIKRSSRWNKEKPPDRLGYLANENKNDPGYYKEIRHCDKNNWLEEDMKSL</sequence>
<accession>A0A8X6QNP6</accession>
<comment type="caution">
    <text evidence="1">The sequence shown here is derived from an EMBL/GenBank/DDBJ whole genome shotgun (WGS) entry which is preliminary data.</text>
</comment>
<protein>
    <submittedName>
        <fullName evidence="1">Uncharacterized protein</fullName>
    </submittedName>
</protein>
<name>A0A8X6QNP6_NEPPI</name>
<proteinExistence type="predicted"/>
<dbReference type="EMBL" id="BMAW01130662">
    <property type="protein sequence ID" value="GFU35973.1"/>
    <property type="molecule type" value="Genomic_DNA"/>
</dbReference>
<dbReference type="AlphaFoldDB" id="A0A8X6QNP6"/>
<dbReference type="OrthoDB" id="411615at2759"/>